<dbReference type="Pfam" id="PF05504">
    <property type="entry name" value="Spore_GerAC"/>
    <property type="match status" value="1"/>
</dbReference>
<evidence type="ECO:0000256" key="1">
    <source>
        <dbReference type="ARBA" id="ARBA00004635"/>
    </source>
</evidence>
<sequence length="413" mass="45632">MRKLALLMLILIMPFSMTGCWNQTELNELGLISAIGIDRSGDRWVVSYQLINPSAISSGAGGSGKAGGSEAPIHVFSSTGPTLREAIDVSYTESARRLYFPHSDIIVLGQQATEKGISDIIDFYWRNTYMRETVNVLVTNGQASELLKQLVPTERIPGAAISDILEKTDQFNGNYPSIKMYELAISLDSESQAAGVPQIELVGAPKAKLDSVEKLHKTSTQGKLRITGLSVFDKDRRIGTLTRAESFGISWLTDKVTISTLSIPCPDSNGQGEQISFQTASAKTKVTPQRMASGYQMRVSVKVKGTVSESHCSSNLASLPTLQAAQKEIERVISEYMLQGWEAAKRLKVDLPHFADHIHRKYPKDWQKLKDRWGEEEMQSVQLVLDVHASISQTGMSQGSFRSTEAFSKPMRW</sequence>
<keyword evidence="7" id="KW-0449">Lipoprotein</keyword>
<keyword evidence="12" id="KW-1185">Reference proteome</keyword>
<feature type="domain" description="Spore germination protein N-terminal" evidence="10">
    <location>
        <begin position="23"/>
        <end position="200"/>
    </location>
</feature>
<dbReference type="RefSeq" id="WP_119848530.1">
    <property type="nucleotide sequence ID" value="NZ_CP032412.1"/>
</dbReference>
<dbReference type="PANTHER" id="PTHR35789:SF1">
    <property type="entry name" value="SPORE GERMINATION PROTEIN B3"/>
    <property type="match status" value="1"/>
</dbReference>
<reference evidence="11 12" key="1">
    <citation type="submission" date="2018-09" db="EMBL/GenBank/DDBJ databases">
        <title>Genome Sequence of Paenibacillus lautus Strain E7593-69, Azo Dye-Degrading Bacteria, Isolated from Commercial Tattoo Inks.</title>
        <authorList>
            <person name="Nho S.W."/>
            <person name="Kim S.-J."/>
            <person name="Kweon O."/>
            <person name="Cerniglia C.E."/>
        </authorList>
    </citation>
    <scope>NUCLEOTIDE SEQUENCE [LARGE SCALE GENOMIC DNA]</scope>
    <source>
        <strain evidence="11 12">E7593-69</strain>
    </source>
</reference>
<evidence type="ECO:0000313" key="11">
    <source>
        <dbReference type="EMBL" id="AYB44645.1"/>
    </source>
</evidence>
<keyword evidence="5" id="KW-0472">Membrane</keyword>
<dbReference type="Gene3D" id="3.30.300.210">
    <property type="entry name" value="Nutrient germinant receptor protein C, domain 3"/>
    <property type="match status" value="1"/>
</dbReference>
<evidence type="ECO:0000256" key="2">
    <source>
        <dbReference type="ARBA" id="ARBA00007886"/>
    </source>
</evidence>
<dbReference type="AlphaFoldDB" id="A0A385TU12"/>
<feature type="signal peptide" evidence="8">
    <location>
        <begin position="1"/>
        <end position="18"/>
    </location>
</feature>
<organism evidence="11 12">
    <name type="scientific">Paenibacillus lautus</name>
    <name type="common">Bacillus lautus</name>
    <dbReference type="NCBI Taxonomy" id="1401"/>
    <lineage>
        <taxon>Bacteria</taxon>
        <taxon>Bacillati</taxon>
        <taxon>Bacillota</taxon>
        <taxon>Bacilli</taxon>
        <taxon>Bacillales</taxon>
        <taxon>Paenibacillaceae</taxon>
        <taxon>Paenibacillus</taxon>
    </lineage>
</organism>
<comment type="similarity">
    <text evidence="2">Belongs to the GerABKC lipoprotein family.</text>
</comment>
<accession>A0A385TU12</accession>
<dbReference type="InterPro" id="IPR008844">
    <property type="entry name" value="Spore_GerAC-like"/>
</dbReference>
<evidence type="ECO:0000256" key="7">
    <source>
        <dbReference type="ARBA" id="ARBA00023288"/>
    </source>
</evidence>
<dbReference type="PANTHER" id="PTHR35789">
    <property type="entry name" value="SPORE GERMINATION PROTEIN B3"/>
    <property type="match status" value="1"/>
</dbReference>
<dbReference type="NCBIfam" id="TIGR02887">
    <property type="entry name" value="spore_ger_x_C"/>
    <property type="match status" value="1"/>
</dbReference>
<gene>
    <name evidence="11" type="ORF">D5F53_15790</name>
</gene>
<dbReference type="InterPro" id="IPR057336">
    <property type="entry name" value="GerAC_N"/>
</dbReference>
<evidence type="ECO:0000256" key="8">
    <source>
        <dbReference type="SAM" id="SignalP"/>
    </source>
</evidence>
<dbReference type="KEGG" id="plw:D5F53_15790"/>
<evidence type="ECO:0000313" key="12">
    <source>
        <dbReference type="Proteomes" id="UP000266552"/>
    </source>
</evidence>
<evidence type="ECO:0000256" key="4">
    <source>
        <dbReference type="ARBA" id="ARBA00022729"/>
    </source>
</evidence>
<dbReference type="InterPro" id="IPR038501">
    <property type="entry name" value="Spore_GerAC_C_sf"/>
</dbReference>
<dbReference type="GO" id="GO:0016020">
    <property type="term" value="C:membrane"/>
    <property type="evidence" value="ECO:0007669"/>
    <property type="project" value="UniProtKB-SubCell"/>
</dbReference>
<dbReference type="Proteomes" id="UP000266552">
    <property type="component" value="Chromosome"/>
</dbReference>
<dbReference type="Pfam" id="PF25198">
    <property type="entry name" value="Spore_GerAC_N"/>
    <property type="match status" value="1"/>
</dbReference>
<evidence type="ECO:0000256" key="6">
    <source>
        <dbReference type="ARBA" id="ARBA00023139"/>
    </source>
</evidence>
<name>A0A385TU12_PAELA</name>
<feature type="domain" description="Spore germination GerAC-like C-terminal" evidence="9">
    <location>
        <begin position="227"/>
        <end position="395"/>
    </location>
</feature>
<keyword evidence="4 8" id="KW-0732">Signal</keyword>
<evidence type="ECO:0000256" key="5">
    <source>
        <dbReference type="ARBA" id="ARBA00023136"/>
    </source>
</evidence>
<evidence type="ECO:0000259" key="10">
    <source>
        <dbReference type="Pfam" id="PF25198"/>
    </source>
</evidence>
<dbReference type="EMBL" id="CP032412">
    <property type="protein sequence ID" value="AYB44645.1"/>
    <property type="molecule type" value="Genomic_DNA"/>
</dbReference>
<dbReference type="GO" id="GO:0009847">
    <property type="term" value="P:spore germination"/>
    <property type="evidence" value="ECO:0007669"/>
    <property type="project" value="InterPro"/>
</dbReference>
<comment type="subcellular location">
    <subcellularLocation>
        <location evidence="1">Membrane</location>
        <topology evidence="1">Lipid-anchor</topology>
    </subcellularLocation>
</comment>
<evidence type="ECO:0000256" key="3">
    <source>
        <dbReference type="ARBA" id="ARBA00022544"/>
    </source>
</evidence>
<dbReference type="PROSITE" id="PS51257">
    <property type="entry name" value="PROKAR_LIPOPROTEIN"/>
    <property type="match status" value="1"/>
</dbReference>
<dbReference type="InterPro" id="IPR046953">
    <property type="entry name" value="Spore_GerAC-like_C"/>
</dbReference>
<protein>
    <submittedName>
        <fullName evidence="11">Ger(X)C family spore germination protein</fullName>
    </submittedName>
</protein>
<evidence type="ECO:0000259" key="9">
    <source>
        <dbReference type="Pfam" id="PF05504"/>
    </source>
</evidence>
<feature type="chain" id="PRO_5038772744" evidence="8">
    <location>
        <begin position="19"/>
        <end position="413"/>
    </location>
</feature>
<keyword evidence="3" id="KW-0309">Germination</keyword>
<keyword evidence="6" id="KW-0564">Palmitate</keyword>
<proteinExistence type="inferred from homology"/>